<accession>A0ABS2PEU0</accession>
<reference evidence="1 2" key="1">
    <citation type="submission" date="2021-01" db="EMBL/GenBank/DDBJ databases">
        <title>Genomic Encyclopedia of Type Strains, Phase IV (KMG-IV): sequencing the most valuable type-strain genomes for metagenomic binning, comparative biology and taxonomic classification.</title>
        <authorList>
            <person name="Goeker M."/>
        </authorList>
    </citation>
    <scope>NUCLEOTIDE SEQUENCE [LARGE SCALE GENOMIC DNA]</scope>
    <source>
        <strain evidence="1 2">DSM 25540</strain>
    </source>
</reference>
<comment type="caution">
    <text evidence="1">The sequence shown here is derived from an EMBL/GenBank/DDBJ whole genome shotgun (WGS) entry which is preliminary data.</text>
</comment>
<dbReference type="RefSeq" id="WP_204698592.1">
    <property type="nucleotide sequence ID" value="NZ_JAFBEC010000008.1"/>
</dbReference>
<dbReference type="EMBL" id="JAFBEC010000008">
    <property type="protein sequence ID" value="MBM7633866.1"/>
    <property type="molecule type" value="Genomic_DNA"/>
</dbReference>
<organism evidence="1 2">
    <name type="scientific">Geomicrobium sediminis</name>
    <dbReference type="NCBI Taxonomy" id="1347788"/>
    <lineage>
        <taxon>Bacteria</taxon>
        <taxon>Bacillati</taxon>
        <taxon>Bacillota</taxon>
        <taxon>Bacilli</taxon>
        <taxon>Bacillales</taxon>
        <taxon>Geomicrobium</taxon>
    </lineage>
</organism>
<proteinExistence type="predicted"/>
<evidence type="ECO:0000313" key="1">
    <source>
        <dbReference type="EMBL" id="MBM7633866.1"/>
    </source>
</evidence>
<keyword evidence="2" id="KW-1185">Reference proteome</keyword>
<protein>
    <submittedName>
        <fullName evidence="1">Uncharacterized protein</fullName>
    </submittedName>
</protein>
<name>A0ABS2PEU0_9BACL</name>
<evidence type="ECO:0000313" key="2">
    <source>
        <dbReference type="Proteomes" id="UP000741863"/>
    </source>
</evidence>
<sequence length="95" mass="11053">MKRYYILSLKHSVGDHYTWWRPGAWGYTRDLNQAGIFTEDEIEKEPSYFSNDCTMPVEVGLVNRSQTATIVINDTNNQIVFNIEEHLSNQLQEAN</sequence>
<dbReference type="Proteomes" id="UP000741863">
    <property type="component" value="Unassembled WGS sequence"/>
</dbReference>
<gene>
    <name evidence="1" type="ORF">JOD17_002962</name>
</gene>